<reference evidence="2 3" key="1">
    <citation type="submission" date="2019-10" db="EMBL/GenBank/DDBJ databases">
        <title>Assembly and Annotation for the nematode Trichostrongylus colubriformis.</title>
        <authorList>
            <person name="Martin J."/>
        </authorList>
    </citation>
    <scope>NUCLEOTIDE SEQUENCE [LARGE SCALE GENOMIC DNA]</scope>
    <source>
        <strain evidence="2">G859</strain>
        <tissue evidence="2">Whole worm</tissue>
    </source>
</reference>
<name>A0AAN8IVU5_TRICO</name>
<comment type="caution">
    <text evidence="2">The sequence shown here is derived from an EMBL/GenBank/DDBJ whole genome shotgun (WGS) entry which is preliminary data.</text>
</comment>
<dbReference type="PANTHER" id="PTHR37446:SF1">
    <property type="entry name" value="CLAUDIN"/>
    <property type="match status" value="1"/>
</dbReference>
<keyword evidence="1" id="KW-0812">Transmembrane</keyword>
<dbReference type="EMBL" id="WIXE01004086">
    <property type="protein sequence ID" value="KAK5983342.1"/>
    <property type="molecule type" value="Genomic_DNA"/>
</dbReference>
<feature type="transmembrane region" description="Helical" evidence="1">
    <location>
        <begin position="133"/>
        <end position="156"/>
    </location>
</feature>
<gene>
    <name evidence="2" type="ORF">GCK32_006407</name>
</gene>
<dbReference type="Gene3D" id="1.20.140.150">
    <property type="match status" value="1"/>
</dbReference>
<sequence length="161" mass="17998">MCIFSACGQIVFGSVMGLCLIFTAVATFDGRMLSWDCLNHEFQCSPWQHAQRDYMITVAVFLCLAIVFQLIALIWNFVTFCACCCKKYIIHPLVGLSFVVTVFLFIAVIVYVASQGEANEFITYRNHVYDYSFWLAVCALILAAIDTIVAGMTVCLGERGL</sequence>
<dbReference type="AlphaFoldDB" id="A0AAN8IVU5"/>
<keyword evidence="1" id="KW-1133">Transmembrane helix</keyword>
<evidence type="ECO:0000313" key="3">
    <source>
        <dbReference type="Proteomes" id="UP001331761"/>
    </source>
</evidence>
<feature type="transmembrane region" description="Helical" evidence="1">
    <location>
        <begin position="90"/>
        <end position="113"/>
    </location>
</feature>
<dbReference type="Pfam" id="PF06653">
    <property type="entry name" value="Claudin_3"/>
    <property type="match status" value="1"/>
</dbReference>
<dbReference type="Proteomes" id="UP001331761">
    <property type="component" value="Unassembled WGS sequence"/>
</dbReference>
<organism evidence="2 3">
    <name type="scientific">Trichostrongylus colubriformis</name>
    <name type="common">Black scour worm</name>
    <dbReference type="NCBI Taxonomy" id="6319"/>
    <lineage>
        <taxon>Eukaryota</taxon>
        <taxon>Metazoa</taxon>
        <taxon>Ecdysozoa</taxon>
        <taxon>Nematoda</taxon>
        <taxon>Chromadorea</taxon>
        <taxon>Rhabditida</taxon>
        <taxon>Rhabditina</taxon>
        <taxon>Rhabditomorpha</taxon>
        <taxon>Strongyloidea</taxon>
        <taxon>Trichostrongylidae</taxon>
        <taxon>Trichostrongylus</taxon>
    </lineage>
</organism>
<keyword evidence="3" id="KW-1185">Reference proteome</keyword>
<feature type="transmembrane region" description="Helical" evidence="1">
    <location>
        <begin position="7"/>
        <end position="28"/>
    </location>
</feature>
<proteinExistence type="predicted"/>
<evidence type="ECO:0000313" key="2">
    <source>
        <dbReference type="EMBL" id="KAK5983342.1"/>
    </source>
</evidence>
<dbReference type="InterPro" id="IPR009545">
    <property type="entry name" value="Claudin-like"/>
</dbReference>
<keyword evidence="1" id="KW-0472">Membrane</keyword>
<evidence type="ECO:0000256" key="1">
    <source>
        <dbReference type="SAM" id="Phobius"/>
    </source>
</evidence>
<protein>
    <submittedName>
        <fullName evidence="2">CLaudin in Caenorhabditis</fullName>
    </submittedName>
</protein>
<accession>A0AAN8IVU5</accession>
<dbReference type="PANTHER" id="PTHR37446">
    <property type="entry name" value="CLAUDIN-LIKE IN CAENORHABDITIS"/>
    <property type="match status" value="1"/>
</dbReference>
<feature type="transmembrane region" description="Helical" evidence="1">
    <location>
        <begin position="54"/>
        <end position="78"/>
    </location>
</feature>